<evidence type="ECO:0000256" key="1">
    <source>
        <dbReference type="ARBA" id="ARBA00022737"/>
    </source>
</evidence>
<feature type="compositionally biased region" description="Acidic residues" evidence="4">
    <location>
        <begin position="451"/>
        <end position="466"/>
    </location>
</feature>
<keyword evidence="1" id="KW-0677">Repeat</keyword>
<keyword evidence="2" id="KW-0106">Calcium</keyword>
<dbReference type="Proteomes" id="UP000596742">
    <property type="component" value="Unassembled WGS sequence"/>
</dbReference>
<feature type="compositionally biased region" description="Polar residues" evidence="4">
    <location>
        <begin position="400"/>
        <end position="415"/>
    </location>
</feature>
<dbReference type="SUPFAM" id="SSF47473">
    <property type="entry name" value="EF-hand"/>
    <property type="match status" value="1"/>
</dbReference>
<dbReference type="CDD" id="cd00051">
    <property type="entry name" value="EFh"/>
    <property type="match status" value="1"/>
</dbReference>
<feature type="compositionally biased region" description="Basic and acidic residues" evidence="4">
    <location>
        <begin position="280"/>
        <end position="300"/>
    </location>
</feature>
<organism evidence="6 7">
    <name type="scientific">Mytilus galloprovincialis</name>
    <name type="common">Mediterranean mussel</name>
    <dbReference type="NCBI Taxonomy" id="29158"/>
    <lineage>
        <taxon>Eukaryota</taxon>
        <taxon>Metazoa</taxon>
        <taxon>Spiralia</taxon>
        <taxon>Lophotrochozoa</taxon>
        <taxon>Mollusca</taxon>
        <taxon>Bivalvia</taxon>
        <taxon>Autobranchia</taxon>
        <taxon>Pteriomorphia</taxon>
        <taxon>Mytilida</taxon>
        <taxon>Mytiloidea</taxon>
        <taxon>Mytilidae</taxon>
        <taxon>Mytilinae</taxon>
        <taxon>Mytilus</taxon>
    </lineage>
</organism>
<feature type="region of interest" description="Disordered" evidence="4">
    <location>
        <begin position="613"/>
        <end position="648"/>
    </location>
</feature>
<evidence type="ECO:0000256" key="2">
    <source>
        <dbReference type="ARBA" id="ARBA00022837"/>
    </source>
</evidence>
<dbReference type="Gene3D" id="1.10.238.10">
    <property type="entry name" value="EF-hand"/>
    <property type="match status" value="1"/>
</dbReference>
<dbReference type="Pfam" id="PF13499">
    <property type="entry name" value="EF-hand_7"/>
    <property type="match status" value="1"/>
</dbReference>
<dbReference type="EMBL" id="UYJE01005271">
    <property type="protein sequence ID" value="VDI35793.1"/>
    <property type="molecule type" value="Genomic_DNA"/>
</dbReference>
<accession>A0A8B6EL54</accession>
<dbReference type="InterPro" id="IPR011992">
    <property type="entry name" value="EF-hand-dom_pair"/>
</dbReference>
<feature type="compositionally biased region" description="Basic and acidic residues" evidence="4">
    <location>
        <begin position="222"/>
        <end position="250"/>
    </location>
</feature>
<feature type="domain" description="EF-hand" evidence="5">
    <location>
        <begin position="122"/>
        <end position="157"/>
    </location>
</feature>
<feature type="compositionally biased region" description="Polar residues" evidence="4">
    <location>
        <begin position="629"/>
        <end position="648"/>
    </location>
</feature>
<dbReference type="PANTHER" id="PTHR23048:SF0">
    <property type="entry name" value="CALMODULIN LIKE 3"/>
    <property type="match status" value="1"/>
</dbReference>
<keyword evidence="7" id="KW-1185">Reference proteome</keyword>
<gene>
    <name evidence="6" type="ORF">MGAL_10B094565</name>
</gene>
<evidence type="ECO:0000313" key="6">
    <source>
        <dbReference type="EMBL" id="VDI35793.1"/>
    </source>
</evidence>
<dbReference type="OrthoDB" id="429467at2759"/>
<protein>
    <submittedName>
        <fullName evidence="6">Blast:Calmodulin</fullName>
    </submittedName>
</protein>
<comment type="caution">
    <text evidence="6">The sequence shown here is derived from an EMBL/GenBank/DDBJ whole genome shotgun (WGS) entry which is preliminary data.</text>
</comment>
<evidence type="ECO:0000256" key="3">
    <source>
        <dbReference type="ARBA" id="ARBA00023179"/>
    </source>
</evidence>
<dbReference type="PROSITE" id="PS50222">
    <property type="entry name" value="EF_HAND_2"/>
    <property type="match status" value="2"/>
</dbReference>
<feature type="compositionally biased region" description="Polar residues" evidence="4">
    <location>
        <begin position="334"/>
        <end position="355"/>
    </location>
</feature>
<name>A0A8B6EL54_MYTGA</name>
<feature type="region of interest" description="Disordered" evidence="4">
    <location>
        <begin position="329"/>
        <end position="466"/>
    </location>
</feature>
<evidence type="ECO:0000256" key="4">
    <source>
        <dbReference type="SAM" id="MobiDB-lite"/>
    </source>
</evidence>
<reference evidence="6" key="1">
    <citation type="submission" date="2018-11" db="EMBL/GenBank/DDBJ databases">
        <authorList>
            <person name="Alioto T."/>
            <person name="Alioto T."/>
        </authorList>
    </citation>
    <scope>NUCLEOTIDE SEQUENCE</scope>
</reference>
<evidence type="ECO:0000259" key="5">
    <source>
        <dbReference type="PROSITE" id="PS50222"/>
    </source>
</evidence>
<dbReference type="GO" id="GO:0016460">
    <property type="term" value="C:myosin II complex"/>
    <property type="evidence" value="ECO:0007669"/>
    <property type="project" value="TreeGrafter"/>
</dbReference>
<proteinExistence type="predicted"/>
<evidence type="ECO:0000313" key="7">
    <source>
        <dbReference type="Proteomes" id="UP000596742"/>
    </source>
</evidence>
<feature type="region of interest" description="Disordered" evidence="4">
    <location>
        <begin position="194"/>
        <end position="250"/>
    </location>
</feature>
<dbReference type="GO" id="GO:0005509">
    <property type="term" value="F:calcium ion binding"/>
    <property type="evidence" value="ECO:0007669"/>
    <property type="project" value="InterPro"/>
</dbReference>
<sequence>MSAPWKALKNVKKAVSKKPVAKKKAAEKVKDDAPKLSAKEAFRAFVYDTLKNVFSLTARDDGDINVNIDNVTPLMKALELDTKDEAYIDMVHEACIESFGNININEFDETIMEQRKRATGEEFDDDFRSAFRLIDVDGDGIISVQDLYQLMMGIGEMLTDDELSELLKGADADGDGEVSYKDFRFFLTGEVLEEDIEPGNEDVDDETENVEPEVEVEDDNKADEVKPEEPKEEEKPEELTKEEEEMRAQKEVTKRKSLLWAFASQKYEKPVETKIPDIIKEIKKEKKPDIVEEDDKKDVDNDSEIASEPKPVTSVTVNYLESVKETDTVEHARTNQNQPNAALRRQSFSAMTSVDSGFDATDAEDIQSHVNDKSESVTDDGFCSRATSARSRLTHDKSRISSAKSHYSSRPSTAKSIAEESFQDSELSNELFPNGNDQLGRRSSRSTIADVENESDEESATADDCEFDSPLTERQLVFLKQREEQQIYCELGIERKVENIEPRDFSSDEDSLDLESVSQYDPNEITPRVNLSLLKSKHKKAVPILERSRSATRLRTFKKIQKAILVRQNTDPRMNVEHIKAANERFVREQKTKQQNTNTNGLYCTHISLDLNVEKEESQKSPKPKMNPRYNSKNAVPSNTKVSSQQTSLRMLLKRPQTAMTYREAEKLNIVYGKNYDLNSPRSNFGGEMKIVDLAKSVTIDTRSIERPGLAHHHHGYKSVLPLGRVLSGYKSKINQGNGIILNSISRKLERIDYFTNLGNGRPTTPQFSQSMSTKQVSSHKQFSRSMLPQQVPQRQSIINLEIPEGARLSCRRQTQSTRFTSKPLIRT</sequence>
<dbReference type="PROSITE" id="PS00018">
    <property type="entry name" value="EF_HAND_1"/>
    <property type="match status" value="2"/>
</dbReference>
<feature type="domain" description="EF-hand" evidence="5">
    <location>
        <begin position="158"/>
        <end position="193"/>
    </location>
</feature>
<dbReference type="AlphaFoldDB" id="A0A8B6EL54"/>
<dbReference type="FunFam" id="1.10.238.10:FF:000001">
    <property type="entry name" value="Calmodulin 1"/>
    <property type="match status" value="1"/>
</dbReference>
<keyword evidence="3" id="KW-0514">Muscle protein</keyword>
<feature type="region of interest" description="Disordered" evidence="4">
    <location>
        <begin position="280"/>
        <end position="313"/>
    </location>
</feature>
<feature type="compositionally biased region" description="Basic and acidic residues" evidence="4">
    <location>
        <begin position="366"/>
        <end position="376"/>
    </location>
</feature>
<dbReference type="InterPro" id="IPR002048">
    <property type="entry name" value="EF_hand_dom"/>
</dbReference>
<dbReference type="PANTHER" id="PTHR23048">
    <property type="entry name" value="MYOSIN LIGHT CHAIN 1, 3"/>
    <property type="match status" value="1"/>
</dbReference>
<dbReference type="InterPro" id="IPR050230">
    <property type="entry name" value="CALM/Myosin/TropC-like"/>
</dbReference>
<feature type="compositionally biased region" description="Acidic residues" evidence="4">
    <location>
        <begin position="194"/>
        <end position="221"/>
    </location>
</feature>
<dbReference type="SMART" id="SM00054">
    <property type="entry name" value="EFh"/>
    <property type="match status" value="2"/>
</dbReference>
<dbReference type="InterPro" id="IPR018247">
    <property type="entry name" value="EF_Hand_1_Ca_BS"/>
</dbReference>